<dbReference type="EMBL" id="UJZG01000001">
    <property type="protein sequence ID" value="SXD87087.1"/>
    <property type="molecule type" value="Genomic_DNA"/>
</dbReference>
<feature type="domain" description="HTH lysR-type" evidence="5">
    <location>
        <begin position="4"/>
        <end position="61"/>
    </location>
</feature>
<evidence type="ECO:0000256" key="3">
    <source>
        <dbReference type="ARBA" id="ARBA00023125"/>
    </source>
</evidence>
<evidence type="ECO:0000256" key="4">
    <source>
        <dbReference type="ARBA" id="ARBA00023163"/>
    </source>
</evidence>
<dbReference type="FunFam" id="1.10.10.10:FF:000038">
    <property type="entry name" value="Glycine cleavage system transcriptional activator"/>
    <property type="match status" value="1"/>
</dbReference>
<name>A0A5E5U7V8_9ENTR</name>
<dbReference type="Proteomes" id="UP000259400">
    <property type="component" value="Unassembled WGS sequence"/>
</dbReference>
<comment type="similarity">
    <text evidence="1">Belongs to the LysR transcriptional regulatory family.</text>
</comment>
<accession>A0A6C2V9U5</accession>
<evidence type="ECO:0000259" key="5">
    <source>
        <dbReference type="PROSITE" id="PS50931"/>
    </source>
</evidence>
<proteinExistence type="inferred from homology"/>
<dbReference type="Gene3D" id="3.40.190.10">
    <property type="entry name" value="Periplasmic binding protein-like II"/>
    <property type="match status" value="2"/>
</dbReference>
<dbReference type="PANTHER" id="PTHR30537">
    <property type="entry name" value="HTH-TYPE TRANSCRIPTIONAL REGULATOR"/>
    <property type="match status" value="1"/>
</dbReference>
<dbReference type="GO" id="GO:0006351">
    <property type="term" value="P:DNA-templated transcription"/>
    <property type="evidence" value="ECO:0007669"/>
    <property type="project" value="TreeGrafter"/>
</dbReference>
<dbReference type="Gene3D" id="1.10.10.10">
    <property type="entry name" value="Winged helix-like DNA-binding domain superfamily/Winged helix DNA-binding domain"/>
    <property type="match status" value="1"/>
</dbReference>
<protein>
    <submittedName>
        <fullName evidence="7">Gcv operon activator</fullName>
    </submittedName>
    <submittedName>
        <fullName evidence="6">LysR family transcriptional regulator</fullName>
    </submittedName>
</protein>
<dbReference type="SUPFAM" id="SSF46785">
    <property type="entry name" value="Winged helix' DNA-binding domain"/>
    <property type="match status" value="1"/>
</dbReference>
<dbReference type="NCBIfam" id="NF008352">
    <property type="entry name" value="PRK11139.1"/>
    <property type="match status" value="1"/>
</dbReference>
<evidence type="ECO:0000313" key="7">
    <source>
        <dbReference type="EMBL" id="VVJ62068.1"/>
    </source>
</evidence>
<keyword evidence="4" id="KW-0804">Transcription</keyword>
<dbReference type="PROSITE" id="PS50931">
    <property type="entry name" value="HTH_LYSR"/>
    <property type="match status" value="1"/>
</dbReference>
<dbReference type="InterPro" id="IPR036390">
    <property type="entry name" value="WH_DNA-bd_sf"/>
</dbReference>
<evidence type="ECO:0000256" key="2">
    <source>
        <dbReference type="ARBA" id="ARBA00023015"/>
    </source>
</evidence>
<comment type="caution">
    <text evidence="6">The sequence shown here is derived from an EMBL/GenBank/DDBJ whole genome shotgun (WGS) entry which is preliminary data.</text>
</comment>
<dbReference type="RefSeq" id="WP_025714299.1">
    <property type="nucleotide sequence ID" value="NZ_CAAHGB010000003.1"/>
</dbReference>
<reference evidence="6 8" key="1">
    <citation type="submission" date="2018-08" db="EMBL/GenBank/DDBJ databases">
        <authorList>
            <consortium name="Pathogen Informatics"/>
        </authorList>
    </citation>
    <scope>NUCLEOTIDE SEQUENCE [LARGE SCALE GENOMIC DNA]</scope>
    <source>
        <strain evidence="7 9">EuSCAPE_IL010</strain>
        <strain evidence="6 8">EuSCAPE_IT371</strain>
    </source>
</reference>
<dbReference type="InterPro" id="IPR000847">
    <property type="entry name" value="LysR_HTH_N"/>
</dbReference>
<keyword evidence="2" id="KW-0805">Transcription regulation</keyword>
<dbReference type="GO" id="GO:0043565">
    <property type="term" value="F:sequence-specific DNA binding"/>
    <property type="evidence" value="ECO:0007669"/>
    <property type="project" value="TreeGrafter"/>
</dbReference>
<evidence type="ECO:0000313" key="8">
    <source>
        <dbReference type="Proteomes" id="UP000257712"/>
    </source>
</evidence>
<dbReference type="GO" id="GO:0003700">
    <property type="term" value="F:DNA-binding transcription factor activity"/>
    <property type="evidence" value="ECO:0007669"/>
    <property type="project" value="InterPro"/>
</dbReference>
<keyword evidence="3" id="KW-0238">DNA-binding</keyword>
<dbReference type="InterPro" id="IPR058163">
    <property type="entry name" value="LysR-type_TF_proteobact-type"/>
</dbReference>
<dbReference type="Proteomes" id="UP000257712">
    <property type="component" value="Unassembled WGS sequence"/>
</dbReference>
<dbReference type="InterPro" id="IPR036388">
    <property type="entry name" value="WH-like_DNA-bd_sf"/>
</dbReference>
<dbReference type="Pfam" id="PF00126">
    <property type="entry name" value="HTH_1"/>
    <property type="match status" value="1"/>
</dbReference>
<organism evidence="6 8">
    <name type="scientific">Klebsiella quasivariicola</name>
    <dbReference type="NCBI Taxonomy" id="2026240"/>
    <lineage>
        <taxon>Bacteria</taxon>
        <taxon>Pseudomonadati</taxon>
        <taxon>Pseudomonadota</taxon>
        <taxon>Gammaproteobacteria</taxon>
        <taxon>Enterobacterales</taxon>
        <taxon>Enterobacteriaceae</taxon>
        <taxon>Klebsiella/Raoultella group</taxon>
        <taxon>Klebsiella</taxon>
        <taxon>Klebsiella pneumoniae complex</taxon>
    </lineage>
</organism>
<dbReference type="EMBL" id="UJYZ02000005">
    <property type="protein sequence ID" value="VVJ62068.1"/>
    <property type="molecule type" value="Genomic_DNA"/>
</dbReference>
<dbReference type="GeneID" id="69755022"/>
<sequence length="313" mass="34576">MKLPPLNALRCFEAAARLLSLKLAASELCVTPSAVSQQIARLEEALNTPLFIRTPRQLQLTAVGAIYLRAIQPAFIQIAAATQRLQVPTAPEKVMLSCTSGFAIQWLLPRLADFERRYPQIEIQIGTTNRRVDLLSEGIDFAVRHGPGGWPELQAYRLLDDDLMPVCSPQLIAPRRTLSDASDLLHYPLLHDEHREDWALWCEAVGLEADHARRGPVFIDSNGVMEAALAGMGMALLRRSFIAPALAQGRLVNPLAQPIACPLAYYLVYHETALLAPANRCFRDWLLAMAEKGRNEGTPLSGKDGQVRECPGE</sequence>
<evidence type="ECO:0000313" key="6">
    <source>
        <dbReference type="EMBL" id="SXD87087.1"/>
    </source>
</evidence>
<evidence type="ECO:0000313" key="9">
    <source>
        <dbReference type="Proteomes" id="UP000259400"/>
    </source>
</evidence>
<dbReference type="InterPro" id="IPR005119">
    <property type="entry name" value="LysR_subst-bd"/>
</dbReference>
<dbReference type="CDD" id="cd08432">
    <property type="entry name" value="PBP2_GcdR_TrpI_HvrB_AmpR_like"/>
    <property type="match status" value="1"/>
</dbReference>
<accession>A0A5E5U7V8</accession>
<dbReference type="Pfam" id="PF03466">
    <property type="entry name" value="LysR_substrate"/>
    <property type="match status" value="1"/>
</dbReference>
<dbReference type="AlphaFoldDB" id="A0A5E5U7V8"/>
<dbReference type="PANTHER" id="PTHR30537:SF26">
    <property type="entry name" value="GLYCINE CLEAVAGE SYSTEM TRANSCRIPTIONAL ACTIVATOR"/>
    <property type="match status" value="1"/>
</dbReference>
<gene>
    <name evidence="6" type="primary">gcvA_3</name>
    <name evidence="7" type="ORF">SAMEA3538468_01619</name>
    <name evidence="6" type="ORF">SAMEA3538780_00687</name>
</gene>
<evidence type="ECO:0000256" key="1">
    <source>
        <dbReference type="ARBA" id="ARBA00009437"/>
    </source>
</evidence>
<keyword evidence="9" id="KW-1185">Reference proteome</keyword>
<dbReference type="SUPFAM" id="SSF53850">
    <property type="entry name" value="Periplasmic binding protein-like II"/>
    <property type="match status" value="1"/>
</dbReference>